<accession>A0A9I9CNB8</accession>
<proteinExistence type="predicted"/>
<sequence length="191" mass="22433">MQKRFSGSTSLGFQKSIKKLIATDWMGQELRLRTQPKKKPQRKKNIVQLLQKLAKKRRVVEIERRVIRKQTLFPSGFAPNDLTNLCRDLTDVFPVSKVQQFLTRFNLFTPIIASIRFDRQIPNVDPKALDKSRVLANGDHKRYMITNNNLIEDKWMKRRQSSNPEEQARIKEGHSENVNRITIIHIIESKK</sequence>
<dbReference type="AlphaFoldDB" id="A0A9I9CNB8"/>
<organism evidence="1">
    <name type="scientific">Cucumis melo</name>
    <name type="common">Muskmelon</name>
    <dbReference type="NCBI Taxonomy" id="3656"/>
    <lineage>
        <taxon>Eukaryota</taxon>
        <taxon>Viridiplantae</taxon>
        <taxon>Streptophyta</taxon>
        <taxon>Embryophyta</taxon>
        <taxon>Tracheophyta</taxon>
        <taxon>Spermatophyta</taxon>
        <taxon>Magnoliopsida</taxon>
        <taxon>eudicotyledons</taxon>
        <taxon>Gunneridae</taxon>
        <taxon>Pentapetalae</taxon>
        <taxon>rosids</taxon>
        <taxon>fabids</taxon>
        <taxon>Cucurbitales</taxon>
        <taxon>Cucurbitaceae</taxon>
        <taxon>Benincaseae</taxon>
        <taxon>Cucumis</taxon>
    </lineage>
</organism>
<dbReference type="EnsemblPlants" id="MELO3C006066.2.1">
    <property type="protein sequence ID" value="MELO3C006066.2.1"/>
    <property type="gene ID" value="MELO3C006066.2"/>
</dbReference>
<name>A0A9I9CNB8_CUCME</name>
<reference evidence="1" key="1">
    <citation type="submission" date="2023-03" db="UniProtKB">
        <authorList>
            <consortium name="EnsemblPlants"/>
        </authorList>
    </citation>
    <scope>IDENTIFICATION</scope>
</reference>
<evidence type="ECO:0000313" key="1">
    <source>
        <dbReference type="EnsemblPlants" id="MELO3C006066.2.1"/>
    </source>
</evidence>
<protein>
    <submittedName>
        <fullName evidence="1">Uncharacterized protein</fullName>
    </submittedName>
</protein>
<dbReference type="Gramene" id="MELO3C006066.2.1">
    <property type="protein sequence ID" value="MELO3C006066.2.1"/>
    <property type="gene ID" value="MELO3C006066.2"/>
</dbReference>